<dbReference type="InterPro" id="IPR034151">
    <property type="entry name" value="TOPRIM_DnaG_bac"/>
</dbReference>
<accession>A0ABT1S2N0</accession>
<dbReference type="Pfam" id="PF13155">
    <property type="entry name" value="Toprim_2"/>
    <property type="match status" value="1"/>
</dbReference>
<name>A0ABT1S2N0_9FIRM</name>
<feature type="domain" description="DUF3991" evidence="1">
    <location>
        <begin position="119"/>
        <end position="201"/>
    </location>
</feature>
<proteinExistence type="predicted"/>
<comment type="caution">
    <text evidence="2">The sequence shown here is derived from an EMBL/GenBank/DDBJ whole genome shotgun (WGS) entry which is preliminary data.</text>
</comment>
<gene>
    <name evidence="2" type="ORF">NE695_14200</name>
</gene>
<dbReference type="SUPFAM" id="SSF57783">
    <property type="entry name" value="Zinc beta-ribbon"/>
    <property type="match status" value="1"/>
</dbReference>
<dbReference type="EMBL" id="JANFZH010000037">
    <property type="protein sequence ID" value="MCQ4841063.1"/>
    <property type="molecule type" value="Genomic_DNA"/>
</dbReference>
<protein>
    <submittedName>
        <fullName evidence="2">Toprim domain-containing protein</fullName>
    </submittedName>
</protein>
<dbReference type="CDD" id="cd03364">
    <property type="entry name" value="TOPRIM_DnaG_primases"/>
    <property type="match status" value="1"/>
</dbReference>
<dbReference type="Gene3D" id="3.40.1360.10">
    <property type="match status" value="1"/>
</dbReference>
<evidence type="ECO:0000313" key="2">
    <source>
        <dbReference type="EMBL" id="MCQ4841063.1"/>
    </source>
</evidence>
<evidence type="ECO:0000313" key="3">
    <source>
        <dbReference type="Proteomes" id="UP001524473"/>
    </source>
</evidence>
<dbReference type="SUPFAM" id="SSF56731">
    <property type="entry name" value="DNA primase core"/>
    <property type="match status" value="1"/>
</dbReference>
<organism evidence="2 3">
    <name type="scientific">Neglectibacter timonensis</name>
    <dbReference type="NCBI Taxonomy" id="1776382"/>
    <lineage>
        <taxon>Bacteria</taxon>
        <taxon>Bacillati</taxon>
        <taxon>Bacillota</taxon>
        <taxon>Clostridia</taxon>
        <taxon>Eubacteriales</taxon>
        <taxon>Oscillospiraceae</taxon>
        <taxon>Neglectibacter</taxon>
    </lineage>
</organism>
<dbReference type="Pfam" id="PF13154">
    <property type="entry name" value="DUF3991"/>
    <property type="match status" value="1"/>
</dbReference>
<reference evidence="2 3" key="1">
    <citation type="submission" date="2022-06" db="EMBL/GenBank/DDBJ databases">
        <title>Isolation of gut microbiota from human fecal samples.</title>
        <authorList>
            <person name="Pamer E.G."/>
            <person name="Barat B."/>
            <person name="Waligurski E."/>
            <person name="Medina S."/>
            <person name="Paddock L."/>
            <person name="Mostad J."/>
        </authorList>
    </citation>
    <scope>NUCLEOTIDE SEQUENCE [LARGE SCALE GENOMIC DNA]</scope>
    <source>
        <strain evidence="2 3">DFI.9.73</strain>
    </source>
</reference>
<keyword evidence="3" id="KW-1185">Reference proteome</keyword>
<sequence>MPYIHFTDEQKLRANSVDLAEFLRRQGEKLIPSGREKRLASDHSITVRGNEWFDHASEQGGHAISFVQQFYNLSYPEAVMKLLDGECAANYILTAPEPMEETKEFALPSASTSMRRMYAYLIQQRLIAWEVVNAFVKKGLIYESCEKSKDETKEFHNAVFVGFDECGVARHAHKRGIYTQGKSFRGNVVGCDPRYSFHWTGTGSKLYVFEAPIDMLAFITLYPDGWQSNSYVALCGTAEHAMLWMLEQNQQLEKVILCLDHDAAGIEAAGRLAEILRTQGRLLVAPLLPQYKDWDEELKARCGRDAQPAREHPQSIVKKEVCSRIVEKSVTVQPDRAVYQLPELLQSYQKHLRERKMDLAVDAMEQLSACAFSLALREYKQLGAPLTAAQAVSLLRDQMKPHTNRASILSRTAEIASAIQAALLQTQRVGIRGEEEKRKMAQMWMELSVSCAKIPVKYAADELAGTQKQALAHMQQM</sequence>
<dbReference type="InterPro" id="IPR025054">
    <property type="entry name" value="DUF3991"/>
</dbReference>
<dbReference type="RefSeq" id="WP_256192216.1">
    <property type="nucleotide sequence ID" value="NZ_JANFZG010000037.1"/>
</dbReference>
<dbReference type="Proteomes" id="UP001524473">
    <property type="component" value="Unassembled WGS sequence"/>
</dbReference>
<evidence type="ECO:0000259" key="1">
    <source>
        <dbReference type="Pfam" id="PF13154"/>
    </source>
</evidence>